<dbReference type="InterPro" id="IPR029056">
    <property type="entry name" value="Ribokinase-like"/>
</dbReference>
<dbReference type="Pfam" id="PF00294">
    <property type="entry name" value="PfkB"/>
    <property type="match status" value="1"/>
</dbReference>
<protein>
    <submittedName>
        <fullName evidence="4">Pseudouridine kinase</fullName>
    </submittedName>
</protein>
<keyword evidence="2 4" id="KW-0418">Kinase</keyword>
<evidence type="ECO:0000256" key="2">
    <source>
        <dbReference type="ARBA" id="ARBA00022777"/>
    </source>
</evidence>
<proteinExistence type="predicted"/>
<keyword evidence="5" id="KW-1185">Reference proteome</keyword>
<keyword evidence="1" id="KW-0808">Transferase</keyword>
<dbReference type="Proteomes" id="UP000737171">
    <property type="component" value="Unassembled WGS sequence"/>
</dbReference>
<dbReference type="PANTHER" id="PTHR10584:SF166">
    <property type="entry name" value="RIBOKINASE"/>
    <property type="match status" value="1"/>
</dbReference>
<feature type="domain" description="Carbohydrate kinase PfkB" evidence="3">
    <location>
        <begin position="5"/>
        <end position="292"/>
    </location>
</feature>
<dbReference type="Gene3D" id="3.40.1190.20">
    <property type="match status" value="1"/>
</dbReference>
<reference evidence="4 5" key="1">
    <citation type="submission" date="2020-05" db="EMBL/GenBank/DDBJ databases">
        <title>Aquincola sp. isolate from soil.</title>
        <authorList>
            <person name="Han J."/>
            <person name="Kim D.-U."/>
        </authorList>
    </citation>
    <scope>NUCLEOTIDE SEQUENCE [LARGE SCALE GENOMIC DNA]</scope>
    <source>
        <strain evidence="4 5">S2</strain>
    </source>
</reference>
<dbReference type="PROSITE" id="PS00583">
    <property type="entry name" value="PFKB_KINASES_1"/>
    <property type="match status" value="1"/>
</dbReference>
<dbReference type="SUPFAM" id="SSF53613">
    <property type="entry name" value="Ribokinase-like"/>
    <property type="match status" value="1"/>
</dbReference>
<organism evidence="4 5">
    <name type="scientific">Pseudaquabacterium terrae</name>
    <dbReference type="NCBI Taxonomy" id="2732868"/>
    <lineage>
        <taxon>Bacteria</taxon>
        <taxon>Pseudomonadati</taxon>
        <taxon>Pseudomonadota</taxon>
        <taxon>Betaproteobacteria</taxon>
        <taxon>Burkholderiales</taxon>
        <taxon>Sphaerotilaceae</taxon>
        <taxon>Pseudaquabacterium</taxon>
    </lineage>
</organism>
<dbReference type="PANTHER" id="PTHR10584">
    <property type="entry name" value="SUGAR KINASE"/>
    <property type="match status" value="1"/>
</dbReference>
<dbReference type="InterPro" id="IPR002173">
    <property type="entry name" value="Carboh/pur_kinase_PfkB_CS"/>
</dbReference>
<comment type="caution">
    <text evidence="4">The sequence shown here is derived from an EMBL/GenBank/DDBJ whole genome shotgun (WGS) entry which is preliminary data.</text>
</comment>
<dbReference type="EMBL" id="JABRWJ010000006">
    <property type="protein sequence ID" value="NRF69459.1"/>
    <property type="molecule type" value="Genomic_DNA"/>
</dbReference>
<evidence type="ECO:0000313" key="5">
    <source>
        <dbReference type="Proteomes" id="UP000737171"/>
    </source>
</evidence>
<gene>
    <name evidence="4" type="ORF">HLB44_20875</name>
</gene>
<dbReference type="RefSeq" id="WP_173126371.1">
    <property type="nucleotide sequence ID" value="NZ_JABRWJ010000006.1"/>
</dbReference>
<evidence type="ECO:0000313" key="4">
    <source>
        <dbReference type="EMBL" id="NRF69459.1"/>
    </source>
</evidence>
<dbReference type="PROSITE" id="PS00584">
    <property type="entry name" value="PFKB_KINASES_2"/>
    <property type="match status" value="1"/>
</dbReference>
<evidence type="ECO:0000256" key="1">
    <source>
        <dbReference type="ARBA" id="ARBA00022679"/>
    </source>
</evidence>
<dbReference type="InterPro" id="IPR011611">
    <property type="entry name" value="PfkB_dom"/>
</dbReference>
<sequence>MRIQRVVVIGGANLDLAGHADEPARPGDSSPGRVHAAAGGVGRNIAENLARLGRRVRLVSALGDDADGRWLRRVTAAAGVDTGGCQVITDARTARYLSLHAADGRLLQAVNDMAVLDALGPARLATESNRLRRAAAIVLDANLRDTALAWLFEQRFEVPLHADAVSAAKCLRLKPGLAQLHTLKLNRLEAETLSGLPARTPHQAARVADWFHAQGVRRLALSLGRDGLRLSDRDGPHCERPAWPVPLRNVTGAGDALMAGLVHAQLGGWPLPRAADFALGCAALTLTVDASNHPAISERAVLALRRRCRVAPSIDNPS</sequence>
<dbReference type="GO" id="GO:0016301">
    <property type="term" value="F:kinase activity"/>
    <property type="evidence" value="ECO:0007669"/>
    <property type="project" value="UniProtKB-KW"/>
</dbReference>
<name>A0ABX2ELR4_9BURK</name>
<accession>A0ABX2ELR4</accession>
<dbReference type="CDD" id="cd01941">
    <property type="entry name" value="YeiC_kinase_like"/>
    <property type="match status" value="1"/>
</dbReference>
<evidence type="ECO:0000259" key="3">
    <source>
        <dbReference type="Pfam" id="PF00294"/>
    </source>
</evidence>